<organism evidence="2">
    <name type="scientific">Paracoccus pantotrophus</name>
    <name type="common">Thiosphaera pantotropha</name>
    <dbReference type="NCBI Taxonomy" id="82367"/>
    <lineage>
        <taxon>Bacteria</taxon>
        <taxon>Pseudomonadati</taxon>
        <taxon>Pseudomonadota</taxon>
        <taxon>Alphaproteobacteria</taxon>
        <taxon>Rhodobacterales</taxon>
        <taxon>Paracoccaceae</taxon>
        <taxon>Paracoccus</taxon>
    </lineage>
</organism>
<protein>
    <submittedName>
        <fullName evidence="2">Putative short-chain dehydrogenase/reductase SDR</fullName>
    </submittedName>
</protein>
<dbReference type="PRINTS" id="PR00081">
    <property type="entry name" value="GDHRDH"/>
</dbReference>
<evidence type="ECO:0000256" key="1">
    <source>
        <dbReference type="ARBA" id="ARBA00006484"/>
    </source>
</evidence>
<dbReference type="InterPro" id="IPR002347">
    <property type="entry name" value="SDR_fam"/>
</dbReference>
<comment type="similarity">
    <text evidence="1">Belongs to the short-chain dehydrogenases/reductases (SDR) family.</text>
</comment>
<proteinExistence type="inferred from homology"/>
<dbReference type="SUPFAM" id="SSF51735">
    <property type="entry name" value="NAD(P)-binding Rossmann-fold domains"/>
    <property type="match status" value="1"/>
</dbReference>
<sequence>MFADPDFFKAKTVAITGAGSGIGAAAARLFCQHGAHVILSDVDAAAGEALARALRDAGQKADFVKVDVTKRAELAAMVAFCREKTGRLDVLFNSAGSALKRCTYLEADDALMDTSVALNFYGTHYAIQEALPLMIESGGGTILNMASMAHKRGGPGTSIHYAAMKGAIVTLSLGIAREFADRGIRCIPIAPAAVDTAFQANSGTSAEMVARLTQDIPLKRFATAEELARLAVFLASDACSFMTADPVYVSGGGGYR</sequence>
<reference evidence="2" key="1">
    <citation type="journal article" date="2006" name="Microbiology">
        <title>Identification of a transposable genomic island of Paracoccus pantotrophus DSM 11072 by its transposition to a novel entrapment vector pMMB2.</title>
        <authorList>
            <person name="Mikosa M."/>
            <person name="Sochacka-Pietal M."/>
            <person name="Baj J."/>
            <person name="Bartosik D."/>
        </authorList>
    </citation>
    <scope>NUCLEOTIDE SEQUENCE</scope>
    <source>
        <strain evidence="2">DSM 11072</strain>
    </source>
</reference>
<dbReference type="CDD" id="cd05233">
    <property type="entry name" value="SDR_c"/>
    <property type="match status" value="1"/>
</dbReference>
<evidence type="ECO:0000313" key="2">
    <source>
        <dbReference type="EMBL" id="AAZ93610.1"/>
    </source>
</evidence>
<dbReference type="InterPro" id="IPR036291">
    <property type="entry name" value="NAD(P)-bd_dom_sf"/>
</dbReference>
<dbReference type="PANTHER" id="PTHR42760">
    <property type="entry name" value="SHORT-CHAIN DEHYDROGENASES/REDUCTASES FAMILY MEMBER"/>
    <property type="match status" value="1"/>
</dbReference>
<dbReference type="Pfam" id="PF13561">
    <property type="entry name" value="adh_short_C2"/>
    <property type="match status" value="1"/>
</dbReference>
<dbReference type="FunFam" id="3.40.50.720:FF:000084">
    <property type="entry name" value="Short-chain dehydrogenase reductase"/>
    <property type="match status" value="1"/>
</dbReference>
<dbReference type="PRINTS" id="PR00080">
    <property type="entry name" value="SDRFAMILY"/>
</dbReference>
<dbReference type="Gene3D" id="3.40.50.720">
    <property type="entry name" value="NAD(P)-binding Rossmann-like Domain"/>
    <property type="match status" value="1"/>
</dbReference>
<dbReference type="RefSeq" id="WP_114669291.1">
    <property type="nucleotide sequence ID" value="NZ_CP038206.1"/>
</dbReference>
<name>Q3S8D5_PARPN</name>
<dbReference type="AlphaFoldDB" id="Q3S8D5"/>
<dbReference type="EMBL" id="DQ149577">
    <property type="protein sequence ID" value="AAZ93610.1"/>
    <property type="molecule type" value="Genomic_DNA"/>
</dbReference>
<accession>Q3S8D5</accession>
<dbReference type="GO" id="GO:0016616">
    <property type="term" value="F:oxidoreductase activity, acting on the CH-OH group of donors, NAD or NADP as acceptor"/>
    <property type="evidence" value="ECO:0007669"/>
    <property type="project" value="TreeGrafter"/>
</dbReference>